<dbReference type="RefSeq" id="WP_323982435.1">
    <property type="nucleotide sequence ID" value="NZ_JAYKBW010000001.1"/>
</dbReference>
<protein>
    <submittedName>
        <fullName evidence="1">Uncharacterized protein</fullName>
    </submittedName>
</protein>
<organism evidence="1 2">
    <name type="scientific">Capnocytophaga gingivalis</name>
    <dbReference type="NCBI Taxonomy" id="1017"/>
    <lineage>
        <taxon>Bacteria</taxon>
        <taxon>Pseudomonadati</taxon>
        <taxon>Bacteroidota</taxon>
        <taxon>Flavobacteriia</taxon>
        <taxon>Flavobacteriales</taxon>
        <taxon>Flavobacteriaceae</taxon>
        <taxon>Capnocytophaga</taxon>
    </lineage>
</organism>
<evidence type="ECO:0000313" key="1">
    <source>
        <dbReference type="EMBL" id="MEB3073932.1"/>
    </source>
</evidence>
<gene>
    <name evidence="1" type="ORF">VJJ08_01275</name>
</gene>
<accession>A0ABU5Z864</accession>
<name>A0ABU5Z864_9FLAO</name>
<proteinExistence type="predicted"/>
<evidence type="ECO:0000313" key="2">
    <source>
        <dbReference type="Proteomes" id="UP001311730"/>
    </source>
</evidence>
<keyword evidence="2" id="KW-1185">Reference proteome</keyword>
<sequence length="101" mass="11500">MFDSNIQVDVFGLDCNKIESKIDDVDNSKIFLAKKYKLNINSPITHDSLDKSVDSFISTYRESSIRAEVPSEFINQTVKEALKNGNSTIRKLLIDGRFIKK</sequence>
<reference evidence="1 2" key="1">
    <citation type="submission" date="2023-12" db="EMBL/GenBank/DDBJ databases">
        <title>Genomic sequences of Capnocytophaga and Parvimonas strains.</title>
        <authorList>
            <person name="Watt R.M."/>
            <person name="Wang M."/>
            <person name="Yang T."/>
            <person name="Tong W.M."/>
        </authorList>
    </citation>
    <scope>NUCLEOTIDE SEQUENCE [LARGE SCALE GENOMIC DNA]</scope>
    <source>
        <strain evidence="1 2">CCUG 13096</strain>
    </source>
</reference>
<dbReference type="EMBL" id="JAYKBW010000001">
    <property type="protein sequence ID" value="MEB3073932.1"/>
    <property type="molecule type" value="Genomic_DNA"/>
</dbReference>
<dbReference type="Proteomes" id="UP001311730">
    <property type="component" value="Unassembled WGS sequence"/>
</dbReference>
<comment type="caution">
    <text evidence="1">The sequence shown here is derived from an EMBL/GenBank/DDBJ whole genome shotgun (WGS) entry which is preliminary data.</text>
</comment>